<evidence type="ECO:0000313" key="2">
    <source>
        <dbReference type="Proteomes" id="UP001296993"/>
    </source>
</evidence>
<gene>
    <name evidence="1" type="ORF">JOF47_001836</name>
</gene>
<keyword evidence="2" id="KW-1185">Reference proteome</keyword>
<dbReference type="Proteomes" id="UP001296993">
    <property type="component" value="Unassembled WGS sequence"/>
</dbReference>
<accession>A0ABS4XCY3</accession>
<reference evidence="1 2" key="1">
    <citation type="submission" date="2021-03" db="EMBL/GenBank/DDBJ databases">
        <title>Sequencing the genomes of 1000 actinobacteria strains.</title>
        <authorList>
            <person name="Klenk H.-P."/>
        </authorList>
    </citation>
    <scope>NUCLEOTIDE SEQUENCE [LARGE SCALE GENOMIC DNA]</scope>
    <source>
        <strain evidence="1 2">DSM 15797</strain>
    </source>
</reference>
<proteinExistence type="predicted"/>
<organism evidence="1 2">
    <name type="scientific">Paeniglutamicibacter kerguelensis</name>
    <dbReference type="NCBI Taxonomy" id="254788"/>
    <lineage>
        <taxon>Bacteria</taxon>
        <taxon>Bacillati</taxon>
        <taxon>Actinomycetota</taxon>
        <taxon>Actinomycetes</taxon>
        <taxon>Micrococcales</taxon>
        <taxon>Micrococcaceae</taxon>
        <taxon>Paeniglutamicibacter</taxon>
    </lineage>
</organism>
<sequence length="116" mass="12041">MNLQRLVADDEGFPCGVDNLGSESVEVVERLDAFDLGQGPVNEAEVSAGDPDDGRDRGCVGEVALGVIGSGGYSLGEDGGEFLWVEWPLFVGESDTAVELGVAGEALLDAGLTLWI</sequence>
<protein>
    <submittedName>
        <fullName evidence="1">Uncharacterized protein</fullName>
    </submittedName>
</protein>
<comment type="caution">
    <text evidence="1">The sequence shown here is derived from an EMBL/GenBank/DDBJ whole genome shotgun (WGS) entry which is preliminary data.</text>
</comment>
<dbReference type="EMBL" id="JAGIOF010000001">
    <property type="protein sequence ID" value="MBP2386325.1"/>
    <property type="molecule type" value="Genomic_DNA"/>
</dbReference>
<evidence type="ECO:0000313" key="1">
    <source>
        <dbReference type="EMBL" id="MBP2386325.1"/>
    </source>
</evidence>
<name>A0ABS4XCY3_9MICC</name>
<dbReference type="RefSeq" id="WP_209997237.1">
    <property type="nucleotide sequence ID" value="NZ_BAAAJY010000002.1"/>
</dbReference>